<protein>
    <submittedName>
        <fullName evidence="1">Uncharacterized protein</fullName>
    </submittedName>
</protein>
<evidence type="ECO:0000313" key="1">
    <source>
        <dbReference type="EMBL" id="KAK9922864.1"/>
    </source>
</evidence>
<proteinExistence type="predicted"/>
<name>A0AAW1WG18_RUBAR</name>
<organism evidence="1 2">
    <name type="scientific">Rubus argutus</name>
    <name type="common">Southern blackberry</name>
    <dbReference type="NCBI Taxonomy" id="59490"/>
    <lineage>
        <taxon>Eukaryota</taxon>
        <taxon>Viridiplantae</taxon>
        <taxon>Streptophyta</taxon>
        <taxon>Embryophyta</taxon>
        <taxon>Tracheophyta</taxon>
        <taxon>Spermatophyta</taxon>
        <taxon>Magnoliopsida</taxon>
        <taxon>eudicotyledons</taxon>
        <taxon>Gunneridae</taxon>
        <taxon>Pentapetalae</taxon>
        <taxon>rosids</taxon>
        <taxon>fabids</taxon>
        <taxon>Rosales</taxon>
        <taxon>Rosaceae</taxon>
        <taxon>Rosoideae</taxon>
        <taxon>Rosoideae incertae sedis</taxon>
        <taxon>Rubus</taxon>
    </lineage>
</organism>
<dbReference type="Proteomes" id="UP001457282">
    <property type="component" value="Unassembled WGS sequence"/>
</dbReference>
<keyword evidence="2" id="KW-1185">Reference proteome</keyword>
<comment type="caution">
    <text evidence="1">The sequence shown here is derived from an EMBL/GenBank/DDBJ whole genome shotgun (WGS) entry which is preliminary data.</text>
</comment>
<sequence>MVIVGVAMANVSPPSWMATMVNMSSSLGEQQWRRCIDRVAPKLDRGWCSLWRLGRWSRESFVPNMAGFVGFLWTGGGGYMVG</sequence>
<evidence type="ECO:0000313" key="2">
    <source>
        <dbReference type="Proteomes" id="UP001457282"/>
    </source>
</evidence>
<reference evidence="1 2" key="1">
    <citation type="journal article" date="2023" name="G3 (Bethesda)">
        <title>A chromosome-length genome assembly and annotation of blackberry (Rubus argutus, cv. 'Hillquist').</title>
        <authorList>
            <person name="Bruna T."/>
            <person name="Aryal R."/>
            <person name="Dudchenko O."/>
            <person name="Sargent D.J."/>
            <person name="Mead D."/>
            <person name="Buti M."/>
            <person name="Cavallini A."/>
            <person name="Hytonen T."/>
            <person name="Andres J."/>
            <person name="Pham M."/>
            <person name="Weisz D."/>
            <person name="Mascagni F."/>
            <person name="Usai G."/>
            <person name="Natali L."/>
            <person name="Bassil N."/>
            <person name="Fernandez G.E."/>
            <person name="Lomsadze A."/>
            <person name="Armour M."/>
            <person name="Olukolu B."/>
            <person name="Poorten T."/>
            <person name="Britton C."/>
            <person name="Davik J."/>
            <person name="Ashrafi H."/>
            <person name="Aiden E.L."/>
            <person name="Borodovsky M."/>
            <person name="Worthington M."/>
        </authorList>
    </citation>
    <scope>NUCLEOTIDE SEQUENCE [LARGE SCALE GENOMIC DNA]</scope>
    <source>
        <strain evidence="1">PI 553951</strain>
    </source>
</reference>
<accession>A0AAW1WG18</accession>
<dbReference type="EMBL" id="JBEDUW010000006">
    <property type="protein sequence ID" value="KAK9922864.1"/>
    <property type="molecule type" value="Genomic_DNA"/>
</dbReference>
<gene>
    <name evidence="1" type="ORF">M0R45_031304</name>
</gene>
<dbReference type="AlphaFoldDB" id="A0AAW1WG18"/>